<dbReference type="InterPro" id="IPR029787">
    <property type="entry name" value="Nucleotide_cyclase"/>
</dbReference>
<dbReference type="SMART" id="SM00052">
    <property type="entry name" value="EAL"/>
    <property type="match status" value="1"/>
</dbReference>
<proteinExistence type="predicted"/>
<evidence type="ECO:0000259" key="4">
    <source>
        <dbReference type="PROSITE" id="PS50887"/>
    </source>
</evidence>
<dbReference type="InterPro" id="IPR043128">
    <property type="entry name" value="Rev_trsase/Diguanyl_cyclase"/>
</dbReference>
<evidence type="ECO:0000256" key="1">
    <source>
        <dbReference type="SAM" id="Phobius"/>
    </source>
</evidence>
<keyword evidence="1" id="KW-1133">Transmembrane helix</keyword>
<dbReference type="Gene3D" id="3.30.110.200">
    <property type="match status" value="1"/>
</dbReference>
<feature type="domain" description="HAMP" evidence="3">
    <location>
        <begin position="170"/>
        <end position="221"/>
    </location>
</feature>
<dbReference type="Pfam" id="PF00990">
    <property type="entry name" value="GGDEF"/>
    <property type="match status" value="1"/>
</dbReference>
<evidence type="ECO:0000313" key="5">
    <source>
        <dbReference type="EMBL" id="PRC92129.1"/>
    </source>
</evidence>
<dbReference type="Pfam" id="PF16448">
    <property type="entry name" value="LapD_MoxY_N"/>
    <property type="match status" value="1"/>
</dbReference>
<accession>A0A2S9GWN4</accession>
<organism evidence="5 6">
    <name type="scientific">Solimicrobium silvestre</name>
    <dbReference type="NCBI Taxonomy" id="2099400"/>
    <lineage>
        <taxon>Bacteria</taxon>
        <taxon>Pseudomonadati</taxon>
        <taxon>Pseudomonadota</taxon>
        <taxon>Betaproteobacteria</taxon>
        <taxon>Burkholderiales</taxon>
        <taxon>Oxalobacteraceae</taxon>
        <taxon>Solimicrobium</taxon>
    </lineage>
</organism>
<dbReference type="PANTHER" id="PTHR33121">
    <property type="entry name" value="CYCLIC DI-GMP PHOSPHODIESTERASE PDEF"/>
    <property type="match status" value="1"/>
</dbReference>
<name>A0A2S9GWN4_9BURK</name>
<reference evidence="5 6" key="1">
    <citation type="submission" date="2018-02" db="EMBL/GenBank/DDBJ databases">
        <title>Solimicrobium silvestre gen. nov., sp. nov., isolated from alpine forest soil.</title>
        <authorList>
            <person name="Margesin R."/>
            <person name="Albuquerque L."/>
            <person name="Zhang D.-C."/>
            <person name="Froufe H.J.C."/>
            <person name="Severino R."/>
            <person name="Roxo I."/>
            <person name="Egas C."/>
            <person name="Da Costa M.S."/>
        </authorList>
    </citation>
    <scope>NUCLEOTIDE SEQUENCE [LARGE SCALE GENOMIC DNA]</scope>
    <source>
        <strain evidence="5 6">S20-91</strain>
    </source>
</reference>
<keyword evidence="1" id="KW-0812">Transmembrane</keyword>
<evidence type="ECO:0000313" key="6">
    <source>
        <dbReference type="Proteomes" id="UP000237839"/>
    </source>
</evidence>
<comment type="caution">
    <text evidence="5">The sequence shown here is derived from an EMBL/GenBank/DDBJ whole genome shotgun (WGS) entry which is preliminary data.</text>
</comment>
<dbReference type="RefSeq" id="WP_105532795.1">
    <property type="nucleotide sequence ID" value="NZ_PUGF01000015.1"/>
</dbReference>
<dbReference type="Pfam" id="PF00563">
    <property type="entry name" value="EAL"/>
    <property type="match status" value="1"/>
</dbReference>
<feature type="transmembrane region" description="Helical" evidence="1">
    <location>
        <begin position="148"/>
        <end position="169"/>
    </location>
</feature>
<dbReference type="GO" id="GO:0071111">
    <property type="term" value="F:cyclic-guanylate-specific phosphodiesterase activity"/>
    <property type="evidence" value="ECO:0007669"/>
    <property type="project" value="InterPro"/>
</dbReference>
<gene>
    <name evidence="5" type="ORF">S2091_3045</name>
</gene>
<keyword evidence="6" id="KW-1185">Reference proteome</keyword>
<dbReference type="SMART" id="SM00267">
    <property type="entry name" value="GGDEF"/>
    <property type="match status" value="1"/>
</dbReference>
<dbReference type="GO" id="GO:0007165">
    <property type="term" value="P:signal transduction"/>
    <property type="evidence" value="ECO:0007669"/>
    <property type="project" value="InterPro"/>
</dbReference>
<keyword evidence="1" id="KW-0472">Membrane</keyword>
<dbReference type="Gene3D" id="3.20.20.450">
    <property type="entry name" value="EAL domain"/>
    <property type="match status" value="1"/>
</dbReference>
<dbReference type="EMBL" id="PUGF01000015">
    <property type="protein sequence ID" value="PRC92129.1"/>
    <property type="molecule type" value="Genomic_DNA"/>
</dbReference>
<dbReference type="InterPro" id="IPR001633">
    <property type="entry name" value="EAL_dom"/>
</dbReference>
<dbReference type="AlphaFoldDB" id="A0A2S9GWN4"/>
<dbReference type="PROSITE" id="PS50883">
    <property type="entry name" value="EAL"/>
    <property type="match status" value="1"/>
</dbReference>
<dbReference type="SUPFAM" id="SSF55073">
    <property type="entry name" value="Nucleotide cyclase"/>
    <property type="match status" value="1"/>
</dbReference>
<dbReference type="PANTHER" id="PTHR33121:SF23">
    <property type="entry name" value="CYCLIC DI-GMP PHOSPHODIESTERASE PDEB"/>
    <property type="match status" value="1"/>
</dbReference>
<evidence type="ECO:0000259" key="3">
    <source>
        <dbReference type="PROSITE" id="PS50885"/>
    </source>
</evidence>
<feature type="domain" description="GGDEF" evidence="4">
    <location>
        <begin position="262"/>
        <end position="391"/>
    </location>
</feature>
<dbReference type="Gene3D" id="3.30.70.270">
    <property type="match status" value="1"/>
</dbReference>
<dbReference type="InterPro" id="IPR000160">
    <property type="entry name" value="GGDEF_dom"/>
</dbReference>
<dbReference type="SUPFAM" id="SSF141868">
    <property type="entry name" value="EAL domain-like"/>
    <property type="match status" value="1"/>
</dbReference>
<dbReference type="InterPro" id="IPR035919">
    <property type="entry name" value="EAL_sf"/>
</dbReference>
<dbReference type="CDD" id="cd01948">
    <property type="entry name" value="EAL"/>
    <property type="match status" value="1"/>
</dbReference>
<dbReference type="InterPro" id="IPR032244">
    <property type="entry name" value="LapD_MoxY_N"/>
</dbReference>
<dbReference type="Proteomes" id="UP000237839">
    <property type="component" value="Unassembled WGS sequence"/>
</dbReference>
<dbReference type="OrthoDB" id="5894408at2"/>
<dbReference type="InterPro" id="IPR042461">
    <property type="entry name" value="LapD_MoxY_peri_C"/>
</dbReference>
<feature type="domain" description="EAL" evidence="2">
    <location>
        <begin position="401"/>
        <end position="637"/>
    </location>
</feature>
<dbReference type="InterPro" id="IPR003660">
    <property type="entry name" value="HAMP_dom"/>
</dbReference>
<dbReference type="PROSITE" id="PS50885">
    <property type="entry name" value="HAMP"/>
    <property type="match status" value="1"/>
</dbReference>
<protein>
    <submittedName>
        <fullName evidence="5">EAL domain</fullName>
    </submittedName>
</protein>
<evidence type="ECO:0000259" key="2">
    <source>
        <dbReference type="PROSITE" id="PS50883"/>
    </source>
</evidence>
<dbReference type="GO" id="GO:0016020">
    <property type="term" value="C:membrane"/>
    <property type="evidence" value="ECO:0007669"/>
    <property type="project" value="InterPro"/>
</dbReference>
<dbReference type="InterPro" id="IPR050706">
    <property type="entry name" value="Cyclic-di-GMP_PDE-like"/>
</dbReference>
<sequence>MSMYRQIWLSLILTALLSLAGGLFASTFSVRAYLEDQLRMKNTDNATSLALALSQRNIGTIEIKLAVTSLFDKGYYDLIRVVDASGREIISRKALTNSDDTPSWFMQSLPLTVVPGIAHFNNGWNQVGTITLVSNTRFAYKALWESTLALIGALVFTSLVGGWLGTLVLRRIKAPLNAVIAQAQAITAHHFITIPESTVPELRQLTSAMNSTVLLLKKMFADEAQRLELVRLEANSDSLTKLANRLSFMAQLQATLEMEDSYAGALVLVKIADLGAINKRLGRTETDNFLKSVAVTMSKAVAVVPNALVARLNGADFGLLLPLSEAHPITDQLLDALVLETSAYIQSGPVAFIGVGKFSYGVNLASLMMQVDAALAGAEAQGISCIRDAASLKSDDAPRSNEEWSKLIYHAIENQETKLGSFPLTDFAGKLLHSECPLRLRLAHEWLPAGSFLSVAERLGMSSTLDTIAITLGIDELNMNREIVGLAINLSARSLEDGTFCEYIRAMLLANPKAARRLWIEFPEYGAYAHFAAFNEFLNKMAGTGCRLGLEHFGRQFSKIGLLQDLKLDYLKVDVSFIRDINNNQGNQVFLKGLIGIGHNFGMQIFAEGVASPDELITLAQLGFDGATGPGVKVASM</sequence>
<dbReference type="PROSITE" id="PS50887">
    <property type="entry name" value="GGDEF"/>
    <property type="match status" value="1"/>
</dbReference>
<dbReference type="Gene3D" id="6.20.270.20">
    <property type="entry name" value="LapD/MoxY periplasmic domain"/>
    <property type="match status" value="1"/>
</dbReference>